<evidence type="ECO:0000259" key="2">
    <source>
        <dbReference type="Pfam" id="PF04892"/>
    </source>
</evidence>
<gene>
    <name evidence="3" type="ORF">CN689_26415</name>
</gene>
<keyword evidence="1" id="KW-0812">Transmembrane</keyword>
<dbReference type="Proteomes" id="UP000220106">
    <property type="component" value="Unassembled WGS sequence"/>
</dbReference>
<dbReference type="InterPro" id="IPR053150">
    <property type="entry name" value="Teicoplanin_resist-assoc"/>
</dbReference>
<keyword evidence="1" id="KW-1133">Transmembrane helix</keyword>
<dbReference type="AlphaFoldDB" id="A0AAX0RVV0"/>
<feature type="transmembrane region" description="Helical" evidence="1">
    <location>
        <begin position="35"/>
        <end position="52"/>
    </location>
</feature>
<reference evidence="3 4" key="1">
    <citation type="submission" date="2017-09" db="EMBL/GenBank/DDBJ databases">
        <title>Large-scale bioinformatics analysis of Bacillus genomes uncovers conserved roles of natural products in bacterial physiology.</title>
        <authorList>
            <consortium name="Agbiome Team Llc"/>
            <person name="Bleich R.M."/>
            <person name="Kirk G.J."/>
            <person name="Santa Maria K.C."/>
            <person name="Allen S.E."/>
            <person name="Farag S."/>
            <person name="Shank E.A."/>
            <person name="Bowers A."/>
        </authorList>
    </citation>
    <scope>NUCLEOTIDE SEQUENCE [LARGE SCALE GENOMIC DNA]</scope>
    <source>
        <strain evidence="3 4">AFS003229</strain>
    </source>
</reference>
<feature type="transmembrane region" description="Helical" evidence="1">
    <location>
        <begin position="91"/>
        <end position="114"/>
    </location>
</feature>
<dbReference type="Pfam" id="PF04892">
    <property type="entry name" value="VanZ"/>
    <property type="match status" value="1"/>
</dbReference>
<dbReference type="PANTHER" id="PTHR36834">
    <property type="entry name" value="MEMBRANE PROTEIN-RELATED"/>
    <property type="match status" value="1"/>
</dbReference>
<evidence type="ECO:0000313" key="4">
    <source>
        <dbReference type="Proteomes" id="UP000220106"/>
    </source>
</evidence>
<keyword evidence="1" id="KW-0472">Membrane</keyword>
<accession>A0AAX0RVV0</accession>
<sequence>MNNLCMISTYKTYPSYNEEVYLVREFHTKLKYKKYVNVFFLFYIFMLGFWGISTFSTRLYGNIGDVSHNIVPFHTIETYFFNFQHYNFDTWFYNTFGTVLVFIPLGILLPFVCANVRNMTLIVLFSLLVSLTIETIQYVTLLGVFDVDDILLNTFGGILGFLIFTLIIKNIW</sequence>
<organism evidence="3 4">
    <name type="scientific">Peribacillus butanolivorans</name>
    <dbReference type="NCBI Taxonomy" id="421767"/>
    <lineage>
        <taxon>Bacteria</taxon>
        <taxon>Bacillati</taxon>
        <taxon>Bacillota</taxon>
        <taxon>Bacilli</taxon>
        <taxon>Bacillales</taxon>
        <taxon>Bacillaceae</taxon>
        <taxon>Peribacillus</taxon>
    </lineage>
</organism>
<feature type="transmembrane region" description="Helical" evidence="1">
    <location>
        <begin position="150"/>
        <end position="168"/>
    </location>
</feature>
<name>A0AAX0RVV0_9BACI</name>
<protein>
    <submittedName>
        <fullName evidence="3">Teicoplanin resistance protein VanZ</fullName>
    </submittedName>
</protein>
<dbReference type="EMBL" id="NUEQ01000118">
    <property type="protein sequence ID" value="PEJ25046.1"/>
    <property type="molecule type" value="Genomic_DNA"/>
</dbReference>
<dbReference type="InterPro" id="IPR006976">
    <property type="entry name" value="VanZ-like"/>
</dbReference>
<comment type="caution">
    <text evidence="3">The sequence shown here is derived from an EMBL/GenBank/DDBJ whole genome shotgun (WGS) entry which is preliminary data.</text>
</comment>
<evidence type="ECO:0000256" key="1">
    <source>
        <dbReference type="SAM" id="Phobius"/>
    </source>
</evidence>
<feature type="transmembrane region" description="Helical" evidence="1">
    <location>
        <begin position="121"/>
        <end position="144"/>
    </location>
</feature>
<proteinExistence type="predicted"/>
<evidence type="ECO:0000313" key="3">
    <source>
        <dbReference type="EMBL" id="PEJ25046.1"/>
    </source>
</evidence>
<feature type="domain" description="VanZ-like" evidence="2">
    <location>
        <begin position="40"/>
        <end position="167"/>
    </location>
</feature>
<dbReference type="PANTHER" id="PTHR36834:SF1">
    <property type="entry name" value="INTEGRAL MEMBRANE PROTEIN"/>
    <property type="match status" value="1"/>
</dbReference>